<name>A0A6J4PIN1_9BACT</name>
<dbReference type="InterPro" id="IPR020846">
    <property type="entry name" value="MFS_dom"/>
</dbReference>
<dbReference type="GO" id="GO:0016020">
    <property type="term" value="C:membrane"/>
    <property type="evidence" value="ECO:0007669"/>
    <property type="project" value="UniProtKB-SubCell"/>
</dbReference>
<feature type="transmembrane region" description="Helical" evidence="6">
    <location>
        <begin position="254"/>
        <end position="275"/>
    </location>
</feature>
<evidence type="ECO:0000313" key="8">
    <source>
        <dbReference type="EMBL" id="CAA9416923.1"/>
    </source>
</evidence>
<dbReference type="PANTHER" id="PTHR23505">
    <property type="entry name" value="SPINSTER"/>
    <property type="match status" value="1"/>
</dbReference>
<dbReference type="InterPro" id="IPR005829">
    <property type="entry name" value="Sugar_transporter_CS"/>
</dbReference>
<dbReference type="InterPro" id="IPR011701">
    <property type="entry name" value="MFS"/>
</dbReference>
<keyword evidence="3 6" id="KW-0812">Transmembrane</keyword>
<keyword evidence="5 6" id="KW-0472">Membrane</keyword>
<evidence type="ECO:0000256" key="2">
    <source>
        <dbReference type="ARBA" id="ARBA00022448"/>
    </source>
</evidence>
<proteinExistence type="predicted"/>
<evidence type="ECO:0000259" key="7">
    <source>
        <dbReference type="PROSITE" id="PS50850"/>
    </source>
</evidence>
<accession>A0A6J4PIN1</accession>
<feature type="transmembrane region" description="Helical" evidence="6">
    <location>
        <begin position="101"/>
        <end position="123"/>
    </location>
</feature>
<feature type="transmembrane region" description="Helical" evidence="6">
    <location>
        <begin position="287"/>
        <end position="306"/>
    </location>
</feature>
<keyword evidence="4 6" id="KW-1133">Transmembrane helix</keyword>
<feature type="transmembrane region" description="Helical" evidence="6">
    <location>
        <begin position="165"/>
        <end position="184"/>
    </location>
</feature>
<evidence type="ECO:0000256" key="4">
    <source>
        <dbReference type="ARBA" id="ARBA00022989"/>
    </source>
</evidence>
<comment type="subcellular location">
    <subcellularLocation>
        <location evidence="1">Membrane</location>
        <topology evidence="1">Multi-pass membrane protein</topology>
    </subcellularLocation>
</comment>
<feature type="transmembrane region" description="Helical" evidence="6">
    <location>
        <begin position="312"/>
        <end position="330"/>
    </location>
</feature>
<feature type="domain" description="Major facilitator superfamily (MFS) profile" evidence="7">
    <location>
        <begin position="11"/>
        <end position="425"/>
    </location>
</feature>
<feature type="transmembrane region" description="Helical" evidence="6">
    <location>
        <begin position="77"/>
        <end position="95"/>
    </location>
</feature>
<evidence type="ECO:0000256" key="5">
    <source>
        <dbReference type="ARBA" id="ARBA00023136"/>
    </source>
</evidence>
<feature type="transmembrane region" description="Helical" evidence="6">
    <location>
        <begin position="46"/>
        <end position="65"/>
    </location>
</feature>
<dbReference type="Pfam" id="PF07690">
    <property type="entry name" value="MFS_1"/>
    <property type="match status" value="1"/>
</dbReference>
<dbReference type="AlphaFoldDB" id="A0A6J4PIN1"/>
<dbReference type="EMBL" id="CADCUR010000250">
    <property type="protein sequence ID" value="CAA9416923.1"/>
    <property type="molecule type" value="Genomic_DNA"/>
</dbReference>
<keyword evidence="2" id="KW-0813">Transport</keyword>
<evidence type="ECO:0000256" key="6">
    <source>
        <dbReference type="SAM" id="Phobius"/>
    </source>
</evidence>
<organism evidence="8">
    <name type="scientific">uncultured Pyrinomonadaceae bacterium</name>
    <dbReference type="NCBI Taxonomy" id="2283094"/>
    <lineage>
        <taxon>Bacteria</taxon>
        <taxon>Pseudomonadati</taxon>
        <taxon>Acidobacteriota</taxon>
        <taxon>Blastocatellia</taxon>
        <taxon>Blastocatellales</taxon>
        <taxon>Pyrinomonadaceae</taxon>
        <taxon>environmental samples</taxon>
    </lineage>
</organism>
<dbReference type="Gene3D" id="1.20.1250.20">
    <property type="entry name" value="MFS general substrate transporter like domains"/>
    <property type="match status" value="1"/>
</dbReference>
<feature type="transmembrane region" description="Helical" evidence="6">
    <location>
        <begin position="135"/>
        <end position="153"/>
    </location>
</feature>
<feature type="transmembrane region" description="Helical" evidence="6">
    <location>
        <begin position="404"/>
        <end position="423"/>
    </location>
</feature>
<reference evidence="8" key="1">
    <citation type="submission" date="2020-02" db="EMBL/GenBank/DDBJ databases">
        <authorList>
            <person name="Meier V. D."/>
        </authorList>
    </citation>
    <scope>NUCLEOTIDE SEQUENCE</scope>
    <source>
        <strain evidence="8">AVDCRST_MAG74</strain>
    </source>
</reference>
<dbReference type="PROSITE" id="PS50850">
    <property type="entry name" value="MFS"/>
    <property type="match status" value="1"/>
</dbReference>
<dbReference type="CDD" id="cd17328">
    <property type="entry name" value="MFS_spinster_like"/>
    <property type="match status" value="1"/>
</dbReference>
<gene>
    <name evidence="8" type="ORF">AVDCRST_MAG74-2693</name>
</gene>
<dbReference type="PROSITE" id="PS00216">
    <property type="entry name" value="SUGAR_TRANSPORT_1"/>
    <property type="match status" value="1"/>
</dbReference>
<feature type="transmembrane region" description="Helical" evidence="6">
    <location>
        <begin position="218"/>
        <end position="242"/>
    </location>
</feature>
<protein>
    <submittedName>
        <fullName evidence="8">Uncharacterized MFS-type transporter</fullName>
    </submittedName>
</protein>
<dbReference type="PANTHER" id="PTHR23505:SF79">
    <property type="entry name" value="PROTEIN SPINSTER"/>
    <property type="match status" value="1"/>
</dbReference>
<dbReference type="InterPro" id="IPR044770">
    <property type="entry name" value="MFS_spinster-like"/>
</dbReference>
<dbReference type="InterPro" id="IPR036259">
    <property type="entry name" value="MFS_trans_sf"/>
</dbReference>
<evidence type="ECO:0000256" key="1">
    <source>
        <dbReference type="ARBA" id="ARBA00004141"/>
    </source>
</evidence>
<dbReference type="SUPFAM" id="SSF103473">
    <property type="entry name" value="MFS general substrate transporter"/>
    <property type="match status" value="1"/>
</dbReference>
<evidence type="ECO:0000256" key="3">
    <source>
        <dbReference type="ARBA" id="ARBA00022692"/>
    </source>
</evidence>
<dbReference type="GO" id="GO:0022857">
    <property type="term" value="F:transmembrane transporter activity"/>
    <property type="evidence" value="ECO:0007669"/>
    <property type="project" value="InterPro"/>
</dbReference>
<feature type="transmembrane region" description="Helical" evidence="6">
    <location>
        <begin position="351"/>
        <end position="369"/>
    </location>
</feature>
<sequence>MNEKKSAVWFALWVLFAINTMNFFDRQILGAVGEPIRKEFGLSDAALGALGTAFTLLYAFVGIPLGRLADRIGRKEILSAGVFVWSLLTVGSGLAQNFWQIFALRLGVGVGEASCAPAATSLIGDLFPASWRAKALAIFMLGLPVGVALSFAVSGTVAKQYGWRTAFFAAGIPGILCAIAVLFVKEPRRGAAEQHDIGEQKRVGSPYKLILALPTMRWIILSGALHNFNMYAIGAFITPFLMRYHGADIQSANFVSMIVYGVMGAPGLLIGGFVGDAVMKRRTNGRMLVGTIAIVFSIPFLFFALGRPPGDITTFLILMGAGCALMYFYYSTVYSTIQDIVEPGLRGTAMAVYFFAMYVLGASLGPYATGILSDFFTKRVAQMAGVLDVSQTALEPYRAEGLHSAMYAIPILSVLLALVLFAASRTVTKDIEKLQSWMKDSATTKL</sequence>